<keyword evidence="6 9" id="KW-0238">DNA-binding</keyword>
<dbReference type="CDD" id="cd03284">
    <property type="entry name" value="ABC_MutS1"/>
    <property type="match status" value="1"/>
</dbReference>
<feature type="region of interest" description="Disordered" evidence="11">
    <location>
        <begin position="862"/>
        <end position="896"/>
    </location>
</feature>
<evidence type="ECO:0000256" key="1">
    <source>
        <dbReference type="ARBA" id="ARBA00006271"/>
    </source>
</evidence>
<feature type="binding site" evidence="9">
    <location>
        <begin position="663"/>
        <end position="670"/>
    </location>
    <ligand>
        <name>ATP</name>
        <dbReference type="ChEBI" id="CHEBI:30616"/>
    </ligand>
</feature>
<evidence type="ECO:0000256" key="2">
    <source>
        <dbReference type="ARBA" id="ARBA00021982"/>
    </source>
</evidence>
<feature type="region of interest" description="Disordered" evidence="11">
    <location>
        <begin position="1"/>
        <end position="20"/>
    </location>
</feature>
<dbReference type="Pfam" id="PF05190">
    <property type="entry name" value="MutS_IV"/>
    <property type="match status" value="1"/>
</dbReference>
<dbReference type="SUPFAM" id="SSF53150">
    <property type="entry name" value="DNA repair protein MutS, domain II"/>
    <property type="match status" value="1"/>
</dbReference>
<organism evidence="13">
    <name type="scientific">Methylobacterium bullatum</name>
    <dbReference type="NCBI Taxonomy" id="570505"/>
    <lineage>
        <taxon>Bacteria</taxon>
        <taxon>Pseudomonadati</taxon>
        <taxon>Pseudomonadota</taxon>
        <taxon>Alphaproteobacteria</taxon>
        <taxon>Hyphomicrobiales</taxon>
        <taxon>Methylobacteriaceae</taxon>
        <taxon>Methylobacterium</taxon>
    </lineage>
</organism>
<dbReference type="SUPFAM" id="SSF52540">
    <property type="entry name" value="P-loop containing nucleoside triphosphate hydrolases"/>
    <property type="match status" value="1"/>
</dbReference>
<dbReference type="Gene3D" id="3.40.1170.10">
    <property type="entry name" value="DNA repair protein MutS, domain I"/>
    <property type="match status" value="1"/>
</dbReference>
<evidence type="ECO:0000256" key="9">
    <source>
        <dbReference type="HAMAP-Rule" id="MF_00096"/>
    </source>
</evidence>
<comment type="function">
    <text evidence="8 9">This protein is involved in the repair of mismatches in DNA. It is possible that it carries out the mismatch recognition step. This protein has a weak ATPase activity.</text>
</comment>
<dbReference type="GO" id="GO:0140664">
    <property type="term" value="F:ATP-dependent DNA damage sensor activity"/>
    <property type="evidence" value="ECO:0007669"/>
    <property type="project" value="InterPro"/>
</dbReference>
<evidence type="ECO:0000313" key="13">
    <source>
        <dbReference type="EMBL" id="CAA2107789.1"/>
    </source>
</evidence>
<dbReference type="EMBL" id="LR743504">
    <property type="protein sequence ID" value="CAA2107789.1"/>
    <property type="molecule type" value="Genomic_DNA"/>
</dbReference>
<evidence type="ECO:0000256" key="7">
    <source>
        <dbReference type="ARBA" id="ARBA00023204"/>
    </source>
</evidence>
<name>A0A679JG72_9HYPH</name>
<dbReference type="GO" id="GO:0005829">
    <property type="term" value="C:cytosol"/>
    <property type="evidence" value="ECO:0007669"/>
    <property type="project" value="TreeGrafter"/>
</dbReference>
<dbReference type="GO" id="GO:0006298">
    <property type="term" value="P:mismatch repair"/>
    <property type="evidence" value="ECO:0007669"/>
    <property type="project" value="UniProtKB-UniRule"/>
</dbReference>
<dbReference type="InterPro" id="IPR007861">
    <property type="entry name" value="DNA_mismatch_repair_MutS_clamp"/>
</dbReference>
<feature type="domain" description="DNA mismatch repair proteins mutS family" evidence="12">
    <location>
        <begin position="737"/>
        <end position="753"/>
    </location>
</feature>
<dbReference type="PIRSF" id="PIRSF037677">
    <property type="entry name" value="DNA_mis_repair_Msh6"/>
    <property type="match status" value="1"/>
</dbReference>
<dbReference type="Pfam" id="PF05188">
    <property type="entry name" value="MutS_II"/>
    <property type="match status" value="1"/>
</dbReference>
<dbReference type="Pfam" id="PF05192">
    <property type="entry name" value="MutS_III"/>
    <property type="match status" value="1"/>
</dbReference>
<dbReference type="InterPro" id="IPR005748">
    <property type="entry name" value="DNA_mismatch_repair_MutS"/>
</dbReference>
<dbReference type="Pfam" id="PF01624">
    <property type="entry name" value="MutS_I"/>
    <property type="match status" value="1"/>
</dbReference>
<accession>A0A679JG72</accession>
<dbReference type="SUPFAM" id="SSF55271">
    <property type="entry name" value="DNA repair protein MutS, domain I"/>
    <property type="match status" value="1"/>
</dbReference>
<dbReference type="AlphaFoldDB" id="A0A679JG72"/>
<dbReference type="GO" id="GO:0005524">
    <property type="term" value="F:ATP binding"/>
    <property type="evidence" value="ECO:0007669"/>
    <property type="project" value="UniProtKB-UniRule"/>
</dbReference>
<dbReference type="InterPro" id="IPR036187">
    <property type="entry name" value="DNA_mismatch_repair_MutS_sf"/>
</dbReference>
<dbReference type="PROSITE" id="PS00486">
    <property type="entry name" value="DNA_MISMATCH_REPAIR_2"/>
    <property type="match status" value="1"/>
</dbReference>
<dbReference type="HAMAP" id="MF_00096">
    <property type="entry name" value="MutS"/>
    <property type="match status" value="1"/>
</dbReference>
<dbReference type="InterPro" id="IPR017261">
    <property type="entry name" value="DNA_mismatch_repair_MutS/MSH"/>
</dbReference>
<dbReference type="InterPro" id="IPR007695">
    <property type="entry name" value="DNA_mismatch_repair_MutS-lik_N"/>
</dbReference>
<dbReference type="InterPro" id="IPR036678">
    <property type="entry name" value="MutS_con_dom_sf"/>
</dbReference>
<dbReference type="NCBIfam" id="TIGR01070">
    <property type="entry name" value="mutS1"/>
    <property type="match status" value="1"/>
</dbReference>
<sequence>MSQRAARSSPKTSVPAEETVSASPLDIAGATPMMAQYIEIKAANTDCLLFYRMGDFYELFFEDAEIASRALGIVLTKRGKHGGADIPMCGVPVERSDDYLSRLIALGHRVAVCAQTEDPAEAKKRGPKSVVRREVVRLVTPGTITEDRLLDPSRASVLLALGRRKFSESGYAYGIAAVDISTGRFSLSEVPEGELGAAIARHEPREIVLSEAIHSDPSLAGLWRDVKAPVTPLAQAELEPASAERRIKEQFGVSTLDGFGQFGRAELAAAGAALLYIERTQIGARPALSPPTRETSGATLAIDAATRANLELTRTLSGERTGSLLDAIDRTVSAIGARLLAEHLAGPLTDLSAITRRHEAVSFLVEDGALRRSLRDALARAPDIARALSRLGLGRGGPRDLAALRDGLDAALAISQRCGEVRALPEDLAGIVQRLGTVDADLVEHLRAALADDLPLNRRDGGFVRAGYDAEIDEARLLGQDSRKVIAGLQARYAEETGCRTLRIKHNNMLGYYIEVPQAVGETCLKGVLRETFIHRQTMIDAMRFSSVELNDLESRISGAADRALALETEVFDALAARIMAQAETVAAIADALARLDVTASHAELAVERDWRRPFVDDSFSFVVEGGRHPVVESALRRSGEPFIANDCDLSGEGRGRIRLVTGPNMGGKSTFLRQNALIAVLAQMGAFVPATRVHLGVVDRLFSRVGAADDLARGQSTFMVEMVETAAILNQASRHSLVILDEIGRGTATFDGLSIAWACLEYLHEQNGCRALFATHFHELTALSQRLTRLDNATLKVAEHKGEVVFLHEVVPGVAERSYGLQVARLAGLPAGVIARAGSILKNLEKAERDRPARPRIDDLPLFASLAPPPPPEVQAPAPEDPLRQELEGIDPDALTPREALEVLYRLKKAMRDGLN</sequence>
<dbReference type="GO" id="GO:0003684">
    <property type="term" value="F:damaged DNA binding"/>
    <property type="evidence" value="ECO:0007669"/>
    <property type="project" value="UniProtKB-UniRule"/>
</dbReference>
<dbReference type="InterPro" id="IPR016151">
    <property type="entry name" value="DNA_mismatch_repair_MutS_N"/>
</dbReference>
<protein>
    <recommendedName>
        <fullName evidence="2 9">DNA mismatch repair protein MutS</fullName>
    </recommendedName>
</protein>
<dbReference type="Pfam" id="PF00488">
    <property type="entry name" value="MutS_V"/>
    <property type="match status" value="1"/>
</dbReference>
<evidence type="ECO:0000256" key="8">
    <source>
        <dbReference type="ARBA" id="ARBA00024647"/>
    </source>
</evidence>
<dbReference type="Gene3D" id="1.10.1420.10">
    <property type="match status" value="2"/>
</dbReference>
<dbReference type="InterPro" id="IPR007860">
    <property type="entry name" value="DNA_mmatch_repair_MutS_con_dom"/>
</dbReference>
<dbReference type="Gene3D" id="3.40.50.300">
    <property type="entry name" value="P-loop containing nucleotide triphosphate hydrolases"/>
    <property type="match status" value="1"/>
</dbReference>
<proteinExistence type="inferred from homology"/>
<dbReference type="SUPFAM" id="SSF48334">
    <property type="entry name" value="DNA repair protein MutS, domain III"/>
    <property type="match status" value="1"/>
</dbReference>
<evidence type="ECO:0000256" key="10">
    <source>
        <dbReference type="RuleBase" id="RU003756"/>
    </source>
</evidence>
<dbReference type="InterPro" id="IPR000432">
    <property type="entry name" value="DNA_mismatch_repair_MutS_C"/>
</dbReference>
<dbReference type="InterPro" id="IPR045076">
    <property type="entry name" value="MutS"/>
</dbReference>
<dbReference type="SMART" id="SM00534">
    <property type="entry name" value="MUTSac"/>
    <property type="match status" value="1"/>
</dbReference>
<keyword evidence="5 9" id="KW-0067">ATP-binding</keyword>
<dbReference type="SMART" id="SM00533">
    <property type="entry name" value="MUTSd"/>
    <property type="match status" value="1"/>
</dbReference>
<dbReference type="FunFam" id="3.40.1170.10:FF:000001">
    <property type="entry name" value="DNA mismatch repair protein MutS"/>
    <property type="match status" value="1"/>
</dbReference>
<dbReference type="GO" id="GO:0030983">
    <property type="term" value="F:mismatched DNA binding"/>
    <property type="evidence" value="ECO:0007669"/>
    <property type="project" value="InterPro"/>
</dbReference>
<dbReference type="PANTHER" id="PTHR11361">
    <property type="entry name" value="DNA MISMATCH REPAIR PROTEIN MUTS FAMILY MEMBER"/>
    <property type="match status" value="1"/>
</dbReference>
<evidence type="ECO:0000256" key="5">
    <source>
        <dbReference type="ARBA" id="ARBA00022840"/>
    </source>
</evidence>
<keyword evidence="7 9" id="KW-0234">DNA repair</keyword>
<evidence type="ECO:0000256" key="6">
    <source>
        <dbReference type="ARBA" id="ARBA00023125"/>
    </source>
</evidence>
<evidence type="ECO:0000259" key="12">
    <source>
        <dbReference type="PROSITE" id="PS00486"/>
    </source>
</evidence>
<evidence type="ECO:0000256" key="11">
    <source>
        <dbReference type="SAM" id="MobiDB-lite"/>
    </source>
</evidence>
<comment type="similarity">
    <text evidence="1 9 10">Belongs to the DNA mismatch repair MutS family.</text>
</comment>
<feature type="compositionally biased region" description="Polar residues" evidence="11">
    <location>
        <begin position="1"/>
        <end position="12"/>
    </location>
</feature>
<keyword evidence="4 9" id="KW-0227">DNA damage</keyword>
<dbReference type="NCBIfam" id="NF003810">
    <property type="entry name" value="PRK05399.1"/>
    <property type="match status" value="1"/>
</dbReference>
<keyword evidence="3 9" id="KW-0547">Nucleotide-binding</keyword>
<dbReference type="InterPro" id="IPR027417">
    <property type="entry name" value="P-loop_NTPase"/>
</dbReference>
<evidence type="ECO:0000256" key="3">
    <source>
        <dbReference type="ARBA" id="ARBA00022741"/>
    </source>
</evidence>
<dbReference type="Gene3D" id="3.30.420.110">
    <property type="entry name" value="MutS, connector domain"/>
    <property type="match status" value="1"/>
</dbReference>
<dbReference type="PANTHER" id="PTHR11361:SF34">
    <property type="entry name" value="DNA MISMATCH REPAIR PROTEIN MSH1, MITOCHONDRIAL"/>
    <property type="match status" value="1"/>
</dbReference>
<dbReference type="InterPro" id="IPR007696">
    <property type="entry name" value="DNA_mismatch_repair_MutS_core"/>
</dbReference>
<evidence type="ECO:0000256" key="4">
    <source>
        <dbReference type="ARBA" id="ARBA00022763"/>
    </source>
</evidence>
<gene>
    <name evidence="9 13" type="primary">mutS</name>
    <name evidence="13" type="ORF">MBUL_04336</name>
</gene>
<reference evidence="13" key="1">
    <citation type="submission" date="2019-12" db="EMBL/GenBank/DDBJ databases">
        <authorList>
            <person name="Cremers G."/>
        </authorList>
    </citation>
    <scope>NUCLEOTIDE SEQUENCE</scope>
    <source>
        <strain evidence="13">Mbul1</strain>
    </source>
</reference>
<dbReference type="Gene3D" id="6.10.140.430">
    <property type="match status" value="1"/>
</dbReference>